<reference evidence="6" key="1">
    <citation type="journal article" date="2013" name="Nat. Genet.">
        <title>The Capsella rubella genome and the genomic consequences of rapid mating system evolution.</title>
        <authorList>
            <person name="Slotte T."/>
            <person name="Hazzouri K.M."/>
            <person name="Agren J.A."/>
            <person name="Koenig D."/>
            <person name="Maumus F."/>
            <person name="Guo Y.L."/>
            <person name="Steige K."/>
            <person name="Platts A.E."/>
            <person name="Escobar J.S."/>
            <person name="Newman L.K."/>
            <person name="Wang W."/>
            <person name="Mandakova T."/>
            <person name="Vello E."/>
            <person name="Smith L.M."/>
            <person name="Henz S.R."/>
            <person name="Steffen J."/>
            <person name="Takuno S."/>
            <person name="Brandvain Y."/>
            <person name="Coop G."/>
            <person name="Andolfatto P."/>
            <person name="Hu T.T."/>
            <person name="Blanchette M."/>
            <person name="Clark R.M."/>
            <person name="Quesneville H."/>
            <person name="Nordborg M."/>
            <person name="Gaut B.S."/>
            <person name="Lysak M.A."/>
            <person name="Jenkins J."/>
            <person name="Grimwood J."/>
            <person name="Chapman J."/>
            <person name="Prochnik S."/>
            <person name="Shu S."/>
            <person name="Rokhsar D."/>
            <person name="Schmutz J."/>
            <person name="Weigel D."/>
            <person name="Wright S.I."/>
        </authorList>
    </citation>
    <scope>NUCLEOTIDE SEQUENCE [LARGE SCALE GENOMIC DNA]</scope>
    <source>
        <strain evidence="6">cv. Monte Gargano</strain>
    </source>
</reference>
<gene>
    <name evidence="5" type="ORF">CARUB_v10015904mg</name>
</gene>
<dbReference type="AlphaFoldDB" id="R0I3T5"/>
<dbReference type="EMBL" id="KB870807">
    <property type="protein sequence ID" value="EOA32610.1"/>
    <property type="molecule type" value="Genomic_DNA"/>
</dbReference>
<evidence type="ECO:0000256" key="3">
    <source>
        <dbReference type="ARBA" id="ARBA00023242"/>
    </source>
</evidence>
<feature type="compositionally biased region" description="Acidic residues" evidence="4">
    <location>
        <begin position="173"/>
        <end position="187"/>
    </location>
</feature>
<evidence type="ECO:0000313" key="5">
    <source>
        <dbReference type="EMBL" id="EOA32610.1"/>
    </source>
</evidence>
<keyword evidence="3" id="KW-0539">Nucleus</keyword>
<dbReference type="OrthoDB" id="2018787at2759"/>
<protein>
    <recommendedName>
        <fullName evidence="7">DNA-directed RNA polymerase III subunit</fullName>
    </recommendedName>
</protein>
<proteinExistence type="inferred from homology"/>
<evidence type="ECO:0000256" key="4">
    <source>
        <dbReference type="SAM" id="MobiDB-lite"/>
    </source>
</evidence>
<organism evidence="5 6">
    <name type="scientific">Capsella rubella</name>
    <dbReference type="NCBI Taxonomy" id="81985"/>
    <lineage>
        <taxon>Eukaryota</taxon>
        <taxon>Viridiplantae</taxon>
        <taxon>Streptophyta</taxon>
        <taxon>Embryophyta</taxon>
        <taxon>Tracheophyta</taxon>
        <taxon>Spermatophyta</taxon>
        <taxon>Magnoliopsida</taxon>
        <taxon>eudicotyledons</taxon>
        <taxon>Gunneridae</taxon>
        <taxon>Pentapetalae</taxon>
        <taxon>rosids</taxon>
        <taxon>malvids</taxon>
        <taxon>Brassicales</taxon>
        <taxon>Brassicaceae</taxon>
        <taxon>Camelineae</taxon>
        <taxon>Capsella</taxon>
    </lineage>
</organism>
<dbReference type="eggNOG" id="ENOG502S1T9">
    <property type="taxonomic scope" value="Eukaryota"/>
</dbReference>
<dbReference type="STRING" id="81985.R0I3T5"/>
<dbReference type="GO" id="GO:0006383">
    <property type="term" value="P:transcription by RNA polymerase III"/>
    <property type="evidence" value="ECO:0007669"/>
    <property type="project" value="InterPro"/>
</dbReference>
<evidence type="ECO:0000313" key="6">
    <source>
        <dbReference type="Proteomes" id="UP000029121"/>
    </source>
</evidence>
<accession>R0I3T5</accession>
<dbReference type="PANTHER" id="PTHR15367">
    <property type="entry name" value="DNA-DIRECTED RNA POLYMERASE III"/>
    <property type="match status" value="1"/>
</dbReference>
<comment type="similarity">
    <text evidence="2">Belongs to the eukaryotic RPC7 RNA polymerase subunit family.</text>
</comment>
<dbReference type="GO" id="GO:0005666">
    <property type="term" value="C:RNA polymerase III complex"/>
    <property type="evidence" value="ECO:0007669"/>
    <property type="project" value="TreeGrafter"/>
</dbReference>
<evidence type="ECO:0000256" key="1">
    <source>
        <dbReference type="ARBA" id="ARBA00004123"/>
    </source>
</evidence>
<dbReference type="KEGG" id="crb:17892132"/>
<feature type="compositionally biased region" description="Acidic residues" evidence="4">
    <location>
        <begin position="144"/>
        <end position="165"/>
    </location>
</feature>
<dbReference type="PANTHER" id="PTHR15367:SF2">
    <property type="entry name" value="DNA-DIRECTED RNA POLYMERASE III SUBUNIT"/>
    <property type="match status" value="1"/>
</dbReference>
<feature type="region of interest" description="Disordered" evidence="4">
    <location>
        <begin position="137"/>
        <end position="198"/>
    </location>
</feature>
<evidence type="ECO:0000256" key="2">
    <source>
        <dbReference type="ARBA" id="ARBA00008352"/>
    </source>
</evidence>
<keyword evidence="6" id="KW-1185">Reference proteome</keyword>
<sequence length="198" mass="22631">MSQRRWVGTAFVIYPEITLPDPRSISLDSQLDSSYLSFNRFWRSSPNYLGDGVPKIENESFDIEGYSDSVKAKSTSSSSNKKGSFYDFLLLRPDNFPKELLGDTPRERPVKRAKWSQDADLHKLDVFEKLEAQFLKAQGKEQKEEGEDDEEVVEEESQGEEDDNGDYNHNQDFDDDDDGDDDDDDYNQADGGGFEDLL</sequence>
<evidence type="ECO:0008006" key="7">
    <source>
        <dbReference type="Google" id="ProtNLM"/>
    </source>
</evidence>
<dbReference type="Proteomes" id="UP000029121">
    <property type="component" value="Unassembled WGS sequence"/>
</dbReference>
<name>R0I3T5_9BRAS</name>
<comment type="subcellular location">
    <subcellularLocation>
        <location evidence="1">Nucleus</location>
    </subcellularLocation>
</comment>
<dbReference type="InterPro" id="IPR024661">
    <property type="entry name" value="RNA_pol_III_Rpc31"/>
</dbReference>